<sequence>MEGGGGGGTPAGVANKKQASSLPVEIAIATAKNGLYGAALGALFSRIPTKRVTLQLAVLAGVYGGTMCAMREITGKDDTKTSMVAGFTSGFMFHLVARRPSPPRVPTAAIGVGLFFAAFNGLLHEVDGRFRGTALEDTHVVGARKG</sequence>
<protein>
    <submittedName>
        <fullName evidence="5">Uncharacterized protein</fullName>
    </submittedName>
</protein>
<dbReference type="GO" id="GO:0045036">
    <property type="term" value="P:protein targeting to chloroplast"/>
    <property type="evidence" value="ECO:0007669"/>
    <property type="project" value="TreeGrafter"/>
</dbReference>
<dbReference type="GO" id="GO:0008320">
    <property type="term" value="F:protein transmembrane transporter activity"/>
    <property type="evidence" value="ECO:0007669"/>
    <property type="project" value="TreeGrafter"/>
</dbReference>
<comment type="subcellular location">
    <subcellularLocation>
        <location evidence="1">Membrane</location>
        <topology evidence="1">Multi-pass membrane protein</topology>
    </subcellularLocation>
</comment>
<dbReference type="EMBL" id="JAJJMB010016078">
    <property type="protein sequence ID" value="KAI3849699.1"/>
    <property type="molecule type" value="Genomic_DNA"/>
</dbReference>
<proteinExistence type="predicted"/>
<evidence type="ECO:0000256" key="3">
    <source>
        <dbReference type="ARBA" id="ARBA00022989"/>
    </source>
</evidence>
<comment type="caution">
    <text evidence="5">The sequence shown here is derived from an EMBL/GenBank/DDBJ whole genome shotgun (WGS) entry which is preliminary data.</text>
</comment>
<dbReference type="AlphaFoldDB" id="A0AAD4RZK3"/>
<dbReference type="InterPro" id="IPR039175">
    <property type="entry name" value="TIM22"/>
</dbReference>
<dbReference type="Proteomes" id="UP001202328">
    <property type="component" value="Unassembled WGS sequence"/>
</dbReference>
<dbReference type="Pfam" id="PF02466">
    <property type="entry name" value="Tim17"/>
    <property type="match status" value="1"/>
</dbReference>
<dbReference type="GO" id="GO:0045039">
    <property type="term" value="P:protein insertion into mitochondrial inner membrane"/>
    <property type="evidence" value="ECO:0007669"/>
    <property type="project" value="InterPro"/>
</dbReference>
<name>A0AAD4RZK3_9MAGN</name>
<dbReference type="PANTHER" id="PTHR14110">
    <property type="entry name" value="MITOCHONDRIAL IMPORT INNER MEMBRANE TRANSLOCASE SUBUNIT TIM22"/>
    <property type="match status" value="1"/>
</dbReference>
<dbReference type="PANTHER" id="PTHR14110:SF6">
    <property type="entry name" value="OS04G0405100 PROTEIN"/>
    <property type="match status" value="1"/>
</dbReference>
<organism evidence="5 6">
    <name type="scientific">Papaver atlanticum</name>
    <dbReference type="NCBI Taxonomy" id="357466"/>
    <lineage>
        <taxon>Eukaryota</taxon>
        <taxon>Viridiplantae</taxon>
        <taxon>Streptophyta</taxon>
        <taxon>Embryophyta</taxon>
        <taxon>Tracheophyta</taxon>
        <taxon>Spermatophyta</taxon>
        <taxon>Magnoliopsida</taxon>
        <taxon>Ranunculales</taxon>
        <taxon>Papaveraceae</taxon>
        <taxon>Papaveroideae</taxon>
        <taxon>Papaver</taxon>
    </lineage>
</organism>
<gene>
    <name evidence="5" type="ORF">MKW98_026613</name>
</gene>
<evidence type="ECO:0000256" key="2">
    <source>
        <dbReference type="ARBA" id="ARBA00022692"/>
    </source>
</evidence>
<accession>A0AAD4RZK3</accession>
<keyword evidence="2" id="KW-0812">Transmembrane</keyword>
<dbReference type="GO" id="GO:0009706">
    <property type="term" value="C:chloroplast inner membrane"/>
    <property type="evidence" value="ECO:0007669"/>
    <property type="project" value="TreeGrafter"/>
</dbReference>
<dbReference type="GO" id="GO:0042721">
    <property type="term" value="C:TIM22 mitochondrial import inner membrane insertion complex"/>
    <property type="evidence" value="ECO:0007669"/>
    <property type="project" value="InterPro"/>
</dbReference>
<keyword evidence="6" id="KW-1185">Reference proteome</keyword>
<keyword evidence="4" id="KW-0472">Membrane</keyword>
<evidence type="ECO:0000256" key="4">
    <source>
        <dbReference type="ARBA" id="ARBA00023136"/>
    </source>
</evidence>
<keyword evidence="3" id="KW-1133">Transmembrane helix</keyword>
<reference evidence="5" key="1">
    <citation type="submission" date="2022-04" db="EMBL/GenBank/DDBJ databases">
        <title>A functionally conserved STORR gene fusion in Papaver species that diverged 16.8 million years ago.</title>
        <authorList>
            <person name="Catania T."/>
        </authorList>
    </citation>
    <scope>NUCLEOTIDE SEQUENCE</scope>
    <source>
        <strain evidence="5">S-188037</strain>
    </source>
</reference>
<evidence type="ECO:0000313" key="6">
    <source>
        <dbReference type="Proteomes" id="UP001202328"/>
    </source>
</evidence>
<evidence type="ECO:0000256" key="1">
    <source>
        <dbReference type="ARBA" id="ARBA00004141"/>
    </source>
</evidence>
<evidence type="ECO:0000313" key="5">
    <source>
        <dbReference type="EMBL" id="KAI3849699.1"/>
    </source>
</evidence>